<evidence type="ECO:0000313" key="8">
    <source>
        <dbReference type="EMBL" id="MBM0243343.1"/>
    </source>
</evidence>
<evidence type="ECO:0000256" key="3">
    <source>
        <dbReference type="ARBA" id="ARBA00022692"/>
    </source>
</evidence>
<comment type="subcellular location">
    <subcellularLocation>
        <location evidence="6">Cell membrane</location>
        <topology evidence="6">Multi-pass membrane protein</topology>
    </subcellularLocation>
    <subcellularLocation>
        <location evidence="1">Membrane</location>
        <topology evidence="1">Multi-pass membrane protein</topology>
    </subcellularLocation>
</comment>
<accession>A0A3M0GPA7</accession>
<dbReference type="EMBL" id="REGC01000003">
    <property type="protein sequence ID" value="RMB63008.1"/>
    <property type="molecule type" value="Genomic_DNA"/>
</dbReference>
<reference evidence="8 11" key="2">
    <citation type="submission" date="2021-01" db="EMBL/GenBank/DDBJ databases">
        <title>Complete genome sequences of Corynebacterium macginleyi strains isolated from infectious keratitis.</title>
        <authorList>
            <person name="Sagerfors S."/>
            <person name="Poehlein A."/>
            <person name="Soderquist B."/>
            <person name="Bruggemann H."/>
        </authorList>
    </citation>
    <scope>NUCLEOTIDE SEQUENCE [LARGE SCALE GENOMIC DNA]</scope>
    <source>
        <strain evidence="8 11">12T220</strain>
    </source>
</reference>
<dbReference type="InterPro" id="IPR037294">
    <property type="entry name" value="ABC_BtuC-like"/>
</dbReference>
<feature type="transmembrane region" description="Helical" evidence="7">
    <location>
        <begin position="221"/>
        <end position="241"/>
    </location>
</feature>
<evidence type="ECO:0000256" key="1">
    <source>
        <dbReference type="ARBA" id="ARBA00004141"/>
    </source>
</evidence>
<feature type="transmembrane region" description="Helical" evidence="7">
    <location>
        <begin position="12"/>
        <end position="31"/>
    </location>
</feature>
<dbReference type="Proteomes" id="UP001518680">
    <property type="component" value="Unassembled WGS sequence"/>
</dbReference>
<dbReference type="EMBL" id="JAACBX020000001">
    <property type="protein sequence ID" value="MBM0243343.1"/>
    <property type="molecule type" value="Genomic_DNA"/>
</dbReference>
<dbReference type="SUPFAM" id="SSF81345">
    <property type="entry name" value="ABC transporter involved in vitamin B12 uptake, BtuC"/>
    <property type="match status" value="1"/>
</dbReference>
<sequence length="274" mass="28237">MTLLLTAPYIQRAALFLLCVALTGAVVSVVVNLRRMEFSVEALVHSVFPGIVVGLAVAGFPGIMPGAAVAAGVAVLILARLNSGSDGHDHESGTAVVLTLMYGIGVVISLAVGDRSGQLEALMFGRLLDVTTDRMVPSIILCVVAALLILSTWRLQVAVAFDRESARATGIRVGLVDVIANIAVGLIVVAASSAIGVLLVLGFVVVPGLVGRVLASTPGQMLLWALVGAVLAVCVGLWLMLSVTSHQISPQAIVALSLSVTVPLALLGRRIWVS</sequence>
<dbReference type="InterPro" id="IPR001626">
    <property type="entry name" value="ABC_TroCD"/>
</dbReference>
<keyword evidence="11" id="KW-1185">Reference proteome</keyword>
<dbReference type="GO" id="GO:0055085">
    <property type="term" value="P:transmembrane transport"/>
    <property type="evidence" value="ECO:0007669"/>
    <property type="project" value="InterPro"/>
</dbReference>
<feature type="transmembrane region" description="Helical" evidence="7">
    <location>
        <begin position="253"/>
        <end position="272"/>
    </location>
</feature>
<evidence type="ECO:0000256" key="5">
    <source>
        <dbReference type="ARBA" id="ARBA00023136"/>
    </source>
</evidence>
<reference evidence="9 10" key="1">
    <citation type="submission" date="2018-10" db="EMBL/GenBank/DDBJ databases">
        <title>Corynebacterium macginleyi genome sequencing and assembly of the type strain and two clinical samples.</title>
        <authorList>
            <person name="Bernier A.-M."/>
            <person name="Bernard K."/>
        </authorList>
    </citation>
    <scope>NUCLEOTIDE SEQUENCE [LARGE SCALE GENOMIC DNA]</scope>
    <source>
        <strain evidence="9 10">NML 120205</strain>
    </source>
</reference>
<comment type="similarity">
    <text evidence="2 6">Belongs to the ABC-3 integral membrane protein family.</text>
</comment>
<evidence type="ECO:0000256" key="2">
    <source>
        <dbReference type="ARBA" id="ARBA00008034"/>
    </source>
</evidence>
<keyword evidence="3 6" id="KW-0812">Transmembrane</keyword>
<keyword evidence="5 7" id="KW-0472">Membrane</keyword>
<dbReference type="Gene3D" id="1.10.3470.10">
    <property type="entry name" value="ABC transporter involved in vitamin B12 uptake, BtuC"/>
    <property type="match status" value="1"/>
</dbReference>
<proteinExistence type="inferred from homology"/>
<evidence type="ECO:0000256" key="4">
    <source>
        <dbReference type="ARBA" id="ARBA00022989"/>
    </source>
</evidence>
<feature type="transmembrane region" description="Helical" evidence="7">
    <location>
        <begin position="93"/>
        <end position="113"/>
    </location>
</feature>
<dbReference type="AlphaFoldDB" id="A0A3M0GPA7"/>
<keyword evidence="4 7" id="KW-1133">Transmembrane helix</keyword>
<feature type="transmembrane region" description="Helical" evidence="7">
    <location>
        <begin position="63"/>
        <end position="81"/>
    </location>
</feature>
<feature type="transmembrane region" description="Helical" evidence="7">
    <location>
        <begin position="135"/>
        <end position="153"/>
    </location>
</feature>
<protein>
    <submittedName>
        <fullName evidence="9">Metal ABC transporter permease</fullName>
    </submittedName>
</protein>
<evidence type="ECO:0000256" key="6">
    <source>
        <dbReference type="RuleBase" id="RU003943"/>
    </source>
</evidence>
<name>A0A3M0GPA7_9CORY</name>
<evidence type="ECO:0000256" key="7">
    <source>
        <dbReference type="SAM" id="Phobius"/>
    </source>
</evidence>
<dbReference type="PANTHER" id="PTHR30477:SF21">
    <property type="entry name" value="ABC-3 PROTEIN"/>
    <property type="match status" value="1"/>
</dbReference>
<evidence type="ECO:0000313" key="11">
    <source>
        <dbReference type="Proteomes" id="UP001518680"/>
    </source>
</evidence>
<feature type="transmembrane region" description="Helical" evidence="7">
    <location>
        <begin position="174"/>
        <end position="201"/>
    </location>
</feature>
<dbReference type="Proteomes" id="UP000270649">
    <property type="component" value="Unassembled WGS sequence"/>
</dbReference>
<dbReference type="PANTHER" id="PTHR30477">
    <property type="entry name" value="ABC-TRANSPORTER METAL-BINDING PROTEIN"/>
    <property type="match status" value="1"/>
</dbReference>
<dbReference type="OrthoDB" id="4425802at2"/>
<gene>
    <name evidence="9" type="ORF">D9543_03155</name>
    <name evidence="8" type="ORF">GWO63_003425</name>
</gene>
<evidence type="ECO:0000313" key="10">
    <source>
        <dbReference type="Proteomes" id="UP000270649"/>
    </source>
</evidence>
<organism evidence="9 10">
    <name type="scientific">Corynebacterium macginleyi</name>
    <dbReference type="NCBI Taxonomy" id="38290"/>
    <lineage>
        <taxon>Bacteria</taxon>
        <taxon>Bacillati</taxon>
        <taxon>Actinomycetota</taxon>
        <taxon>Actinomycetes</taxon>
        <taxon>Mycobacteriales</taxon>
        <taxon>Corynebacteriaceae</taxon>
        <taxon>Corynebacterium</taxon>
    </lineage>
</organism>
<evidence type="ECO:0000313" key="9">
    <source>
        <dbReference type="EMBL" id="RMB63008.1"/>
    </source>
</evidence>
<comment type="caution">
    <text evidence="9">The sequence shown here is derived from an EMBL/GenBank/DDBJ whole genome shotgun (WGS) entry which is preliminary data.</text>
</comment>
<keyword evidence="6" id="KW-0813">Transport</keyword>
<dbReference type="GO" id="GO:0043190">
    <property type="term" value="C:ATP-binding cassette (ABC) transporter complex"/>
    <property type="evidence" value="ECO:0007669"/>
    <property type="project" value="InterPro"/>
</dbReference>
<dbReference type="Pfam" id="PF00950">
    <property type="entry name" value="ABC-3"/>
    <property type="match status" value="1"/>
</dbReference>
<dbReference type="RefSeq" id="WP_121927508.1">
    <property type="nucleotide sequence ID" value="NZ_CP068291.1"/>
</dbReference>